<keyword evidence="3" id="KW-1185">Reference proteome</keyword>
<evidence type="ECO:0000313" key="3">
    <source>
        <dbReference type="Proteomes" id="UP001295444"/>
    </source>
</evidence>
<gene>
    <name evidence="2" type="ORF">PECUL_23A039445</name>
</gene>
<evidence type="ECO:0000313" key="2">
    <source>
        <dbReference type="EMBL" id="CAH2219386.1"/>
    </source>
</evidence>
<protein>
    <submittedName>
        <fullName evidence="2">Uncharacterized protein</fullName>
    </submittedName>
</protein>
<dbReference type="Proteomes" id="UP001295444">
    <property type="component" value="Chromosome 01"/>
</dbReference>
<sequence length="87" mass="9890">MAETNTPELHSLPLHCSDQQDYAINILSRLDAAFEHFWAQLAERLAASHFLQAESDQRFWRQEPGETPCGKSTSQARVSLLTHSPRL</sequence>
<proteinExistence type="predicted"/>
<organism evidence="2 3">
    <name type="scientific">Pelobates cultripes</name>
    <name type="common">Western spadefoot toad</name>
    <dbReference type="NCBI Taxonomy" id="61616"/>
    <lineage>
        <taxon>Eukaryota</taxon>
        <taxon>Metazoa</taxon>
        <taxon>Chordata</taxon>
        <taxon>Craniata</taxon>
        <taxon>Vertebrata</taxon>
        <taxon>Euteleostomi</taxon>
        <taxon>Amphibia</taxon>
        <taxon>Batrachia</taxon>
        <taxon>Anura</taxon>
        <taxon>Pelobatoidea</taxon>
        <taxon>Pelobatidae</taxon>
        <taxon>Pelobates</taxon>
    </lineage>
</organism>
<dbReference type="EMBL" id="OW240912">
    <property type="protein sequence ID" value="CAH2219386.1"/>
    <property type="molecule type" value="Genomic_DNA"/>
</dbReference>
<name>A0AAD1QXL9_PELCU</name>
<reference evidence="2" key="1">
    <citation type="submission" date="2022-03" db="EMBL/GenBank/DDBJ databases">
        <authorList>
            <person name="Alioto T."/>
            <person name="Alioto T."/>
            <person name="Gomez Garrido J."/>
        </authorList>
    </citation>
    <scope>NUCLEOTIDE SEQUENCE</scope>
</reference>
<dbReference type="AlphaFoldDB" id="A0AAD1QXL9"/>
<evidence type="ECO:0000256" key="1">
    <source>
        <dbReference type="SAM" id="MobiDB-lite"/>
    </source>
</evidence>
<feature type="region of interest" description="Disordered" evidence="1">
    <location>
        <begin position="62"/>
        <end position="87"/>
    </location>
</feature>
<accession>A0AAD1QXL9</accession>
<feature type="non-terminal residue" evidence="2">
    <location>
        <position position="87"/>
    </location>
</feature>